<evidence type="ECO:0000313" key="1">
    <source>
        <dbReference type="EMBL" id="KIK23961.1"/>
    </source>
</evidence>
<dbReference type="Proteomes" id="UP000054018">
    <property type="component" value="Unassembled WGS sequence"/>
</dbReference>
<keyword evidence="2" id="KW-1185">Reference proteome</keyword>
<evidence type="ECO:0000313" key="2">
    <source>
        <dbReference type="Proteomes" id="UP000054018"/>
    </source>
</evidence>
<dbReference type="HOGENOM" id="CLU_2850588_0_0_1"/>
<accession>A0A0C9Z4G2</accession>
<dbReference type="EMBL" id="KN833721">
    <property type="protein sequence ID" value="KIK23961.1"/>
    <property type="molecule type" value="Genomic_DNA"/>
</dbReference>
<gene>
    <name evidence="1" type="ORF">PISMIDRAFT_426189</name>
</gene>
<organism evidence="1 2">
    <name type="scientific">Pisolithus microcarpus 441</name>
    <dbReference type="NCBI Taxonomy" id="765257"/>
    <lineage>
        <taxon>Eukaryota</taxon>
        <taxon>Fungi</taxon>
        <taxon>Dikarya</taxon>
        <taxon>Basidiomycota</taxon>
        <taxon>Agaricomycotina</taxon>
        <taxon>Agaricomycetes</taxon>
        <taxon>Agaricomycetidae</taxon>
        <taxon>Boletales</taxon>
        <taxon>Sclerodermatineae</taxon>
        <taxon>Pisolithaceae</taxon>
        <taxon>Pisolithus</taxon>
    </lineage>
</organism>
<dbReference type="AlphaFoldDB" id="A0A0C9Z4G2"/>
<name>A0A0C9Z4G2_9AGAM</name>
<protein>
    <submittedName>
        <fullName evidence="1">Uncharacterized protein</fullName>
    </submittedName>
</protein>
<proteinExistence type="predicted"/>
<reference evidence="2" key="2">
    <citation type="submission" date="2015-01" db="EMBL/GenBank/DDBJ databases">
        <title>Evolutionary Origins and Diversification of the Mycorrhizal Mutualists.</title>
        <authorList>
            <consortium name="DOE Joint Genome Institute"/>
            <consortium name="Mycorrhizal Genomics Consortium"/>
            <person name="Kohler A."/>
            <person name="Kuo A."/>
            <person name="Nagy L.G."/>
            <person name="Floudas D."/>
            <person name="Copeland A."/>
            <person name="Barry K.W."/>
            <person name="Cichocki N."/>
            <person name="Veneault-Fourrey C."/>
            <person name="LaButti K."/>
            <person name="Lindquist E.A."/>
            <person name="Lipzen A."/>
            <person name="Lundell T."/>
            <person name="Morin E."/>
            <person name="Murat C."/>
            <person name="Riley R."/>
            <person name="Ohm R."/>
            <person name="Sun H."/>
            <person name="Tunlid A."/>
            <person name="Henrissat B."/>
            <person name="Grigoriev I.V."/>
            <person name="Hibbett D.S."/>
            <person name="Martin F."/>
        </authorList>
    </citation>
    <scope>NUCLEOTIDE SEQUENCE [LARGE SCALE GENOMIC DNA]</scope>
    <source>
        <strain evidence="2">441</strain>
    </source>
</reference>
<reference evidence="1 2" key="1">
    <citation type="submission" date="2014-04" db="EMBL/GenBank/DDBJ databases">
        <authorList>
            <consortium name="DOE Joint Genome Institute"/>
            <person name="Kuo A."/>
            <person name="Kohler A."/>
            <person name="Costa M.D."/>
            <person name="Nagy L.G."/>
            <person name="Floudas D."/>
            <person name="Copeland A."/>
            <person name="Barry K.W."/>
            <person name="Cichocki N."/>
            <person name="Veneault-Fourrey C."/>
            <person name="LaButti K."/>
            <person name="Lindquist E.A."/>
            <person name="Lipzen A."/>
            <person name="Lundell T."/>
            <person name="Morin E."/>
            <person name="Murat C."/>
            <person name="Sun H."/>
            <person name="Tunlid A."/>
            <person name="Henrissat B."/>
            <person name="Grigoriev I.V."/>
            <person name="Hibbett D.S."/>
            <person name="Martin F."/>
            <person name="Nordberg H.P."/>
            <person name="Cantor M.N."/>
            <person name="Hua S.X."/>
        </authorList>
    </citation>
    <scope>NUCLEOTIDE SEQUENCE [LARGE SCALE GENOMIC DNA]</scope>
    <source>
        <strain evidence="1 2">441</strain>
    </source>
</reference>
<sequence length="65" mass="7083">MDCCISTTLGFGDIQAPFTLPPVVGIMSMRDSSATSLGQTIQTLVAWYTTKLVETALNSQDDRRE</sequence>